<evidence type="ECO:0000313" key="2">
    <source>
        <dbReference type="Proteomes" id="UP000011173"/>
    </source>
</evidence>
<name>L7WEB1_NONDD</name>
<protein>
    <submittedName>
        <fullName evidence="1">Uncharacterized protein</fullName>
    </submittedName>
</protein>
<dbReference type="PATRIC" id="fig|592029.3.peg.3296"/>
<dbReference type="AlphaFoldDB" id="L7WEB1"/>
<gene>
    <name evidence="1" type="ordered locus">DDD_3322</name>
</gene>
<dbReference type="HOGENOM" id="CLU_3236763_0_0_10"/>
<organism evidence="1 2">
    <name type="scientific">Nonlabens dokdonensis (strain DSM 17205 / KCTC 12402 / DSW-6)</name>
    <name type="common">Donghaeana dokdonensis</name>
    <dbReference type="NCBI Taxonomy" id="592029"/>
    <lineage>
        <taxon>Bacteria</taxon>
        <taxon>Pseudomonadati</taxon>
        <taxon>Bacteroidota</taxon>
        <taxon>Flavobacteriia</taxon>
        <taxon>Flavobacteriales</taxon>
        <taxon>Flavobacteriaceae</taxon>
        <taxon>Nonlabens</taxon>
    </lineage>
</organism>
<dbReference type="Proteomes" id="UP000011173">
    <property type="component" value="Chromosome"/>
</dbReference>
<proteinExistence type="predicted"/>
<dbReference type="KEGG" id="ndo:DDD_3322"/>
<accession>L7WEB1</accession>
<sequence>MIIILRIDLVIVLIVFVLAFAKAEYFKNSLKKNDLYKIKVILK</sequence>
<evidence type="ECO:0000313" key="1">
    <source>
        <dbReference type="EMBL" id="AGC78449.1"/>
    </source>
</evidence>
<reference evidence="1 2" key="1">
    <citation type="journal article" date="2013" name="Genome Biol. Evol.">
        <title>Genomic makeup of the marine flavobacterium Nonlabens (Donghaeana) dokdonensis DSW-6 and identification of a novel class of rhodopsins.</title>
        <authorList>
            <person name="Kwon S.K."/>
            <person name="Kim B.K."/>
            <person name="Song J.Y."/>
            <person name="Kwak M.J."/>
            <person name="Lee C.H."/>
            <person name="Yoon J.H."/>
            <person name="Oh T.K."/>
            <person name="Kim J.F."/>
        </authorList>
    </citation>
    <scope>NUCLEOTIDE SEQUENCE [LARGE SCALE GENOMIC DNA]</scope>
    <source>
        <strain evidence="2">DSM 17205 / KCTC 12402 / DSW-6</strain>
    </source>
</reference>
<dbReference type="EMBL" id="CP001397">
    <property type="protein sequence ID" value="AGC78449.1"/>
    <property type="molecule type" value="Genomic_DNA"/>
</dbReference>